<protein>
    <submittedName>
        <fullName evidence="2">Uncharacterized protein</fullName>
    </submittedName>
</protein>
<dbReference type="EMBL" id="JABCKV010001062">
    <property type="protein sequence ID" value="KAG5640183.1"/>
    <property type="molecule type" value="Genomic_DNA"/>
</dbReference>
<keyword evidence="3" id="KW-1185">Reference proteome</keyword>
<organism evidence="2 3">
    <name type="scientific">Asterophora parasitica</name>
    <dbReference type="NCBI Taxonomy" id="117018"/>
    <lineage>
        <taxon>Eukaryota</taxon>
        <taxon>Fungi</taxon>
        <taxon>Dikarya</taxon>
        <taxon>Basidiomycota</taxon>
        <taxon>Agaricomycotina</taxon>
        <taxon>Agaricomycetes</taxon>
        <taxon>Agaricomycetidae</taxon>
        <taxon>Agaricales</taxon>
        <taxon>Tricholomatineae</taxon>
        <taxon>Lyophyllaceae</taxon>
        <taxon>Asterophora</taxon>
    </lineage>
</organism>
<dbReference type="AlphaFoldDB" id="A0A9P7K7N7"/>
<reference evidence="2" key="1">
    <citation type="submission" date="2020-07" db="EMBL/GenBank/DDBJ databases">
        <authorList>
            <person name="Nieuwenhuis M."/>
            <person name="Van De Peppel L.J.J."/>
        </authorList>
    </citation>
    <scope>NUCLEOTIDE SEQUENCE</scope>
    <source>
        <strain evidence="2">AP01</strain>
        <tissue evidence="2">Mycelium</tissue>
    </source>
</reference>
<feature type="compositionally biased region" description="Polar residues" evidence="1">
    <location>
        <begin position="74"/>
        <end position="88"/>
    </location>
</feature>
<feature type="compositionally biased region" description="Basic and acidic residues" evidence="1">
    <location>
        <begin position="151"/>
        <end position="173"/>
    </location>
</feature>
<accession>A0A9P7K7N7</accession>
<gene>
    <name evidence="2" type="ORF">DXG03_000675</name>
</gene>
<evidence type="ECO:0000313" key="2">
    <source>
        <dbReference type="EMBL" id="KAG5640183.1"/>
    </source>
</evidence>
<feature type="compositionally biased region" description="Basic and acidic residues" evidence="1">
    <location>
        <begin position="100"/>
        <end position="110"/>
    </location>
</feature>
<name>A0A9P7K7N7_9AGAR</name>
<dbReference type="Proteomes" id="UP000775547">
    <property type="component" value="Unassembled WGS sequence"/>
</dbReference>
<evidence type="ECO:0000256" key="1">
    <source>
        <dbReference type="SAM" id="MobiDB-lite"/>
    </source>
</evidence>
<proteinExistence type="predicted"/>
<reference evidence="2" key="2">
    <citation type="submission" date="2021-10" db="EMBL/GenBank/DDBJ databases">
        <title>Phylogenomics reveals ancestral predisposition of the termite-cultivated fungus Termitomyces towards a domesticated lifestyle.</title>
        <authorList>
            <person name="Auxier B."/>
            <person name="Grum-Grzhimaylo A."/>
            <person name="Cardenas M.E."/>
            <person name="Lodge J.D."/>
            <person name="Laessoe T."/>
            <person name="Pedersen O."/>
            <person name="Smith M.E."/>
            <person name="Kuyper T.W."/>
            <person name="Franco-Molano E.A."/>
            <person name="Baroni T.J."/>
            <person name="Aanen D.K."/>
        </authorList>
    </citation>
    <scope>NUCLEOTIDE SEQUENCE</scope>
    <source>
        <strain evidence="2">AP01</strain>
        <tissue evidence="2">Mycelium</tissue>
    </source>
</reference>
<sequence length="332" mass="35458">MDPGHDQSGPYSSESPPVAPMGRDPVGRSSSPRIAYPEYILISARIDPRNSQSSTNQLSQPASAVAGSPDPPSHSLTSSRAFSPQSTGMLPRLQINPQTRIKELRVDSKRPTASLRAHSDDRLAQGMAPSSRGRRSPQAGHPLQHNPLRLSDTRMARDQRRSGQRNRSGEPAHARPLYASIPLPSVEGADDSQYVIRNDTTQIICGEEVLSAGEGLSFPNALGIELTTRPALNTGHIYGALNATSHSPFSFQAESTFLHHAATIPQASGVCLVARSSGLLIPVHGSTDIVTVGDVLHALRQAFALADCVCGTGICGCLGMKARVEELDLWDE</sequence>
<feature type="compositionally biased region" description="Polar residues" evidence="1">
    <location>
        <begin position="49"/>
        <end position="62"/>
    </location>
</feature>
<feature type="region of interest" description="Disordered" evidence="1">
    <location>
        <begin position="47"/>
        <end position="179"/>
    </location>
</feature>
<comment type="caution">
    <text evidence="2">The sequence shown here is derived from an EMBL/GenBank/DDBJ whole genome shotgun (WGS) entry which is preliminary data.</text>
</comment>
<feature type="region of interest" description="Disordered" evidence="1">
    <location>
        <begin position="1"/>
        <end position="33"/>
    </location>
</feature>
<evidence type="ECO:0000313" key="3">
    <source>
        <dbReference type="Proteomes" id="UP000775547"/>
    </source>
</evidence>